<reference evidence="6 7" key="1">
    <citation type="journal article" date="2009" name="Int. J. Syst. Evol. Microbiol.">
        <title>Nocardioides caeni sp. nov., isolated from wastewater.</title>
        <authorList>
            <person name="Yoon J.H."/>
            <person name="Kang S.J."/>
            <person name="Park S."/>
            <person name="Kim W."/>
            <person name="Oh T.K."/>
        </authorList>
    </citation>
    <scope>NUCLEOTIDE SEQUENCE [LARGE SCALE GENOMIC DNA]</scope>
    <source>
        <strain evidence="6 7">DSM 23134</strain>
    </source>
</reference>
<dbReference type="InterPro" id="IPR036271">
    <property type="entry name" value="Tet_transcr_reg_TetR-rel_C_sf"/>
</dbReference>
<evidence type="ECO:0000256" key="3">
    <source>
        <dbReference type="ARBA" id="ARBA00023163"/>
    </source>
</evidence>
<dbReference type="InterPro" id="IPR050109">
    <property type="entry name" value="HTH-type_TetR-like_transc_reg"/>
</dbReference>
<protein>
    <submittedName>
        <fullName evidence="6">Helix-turn-helix transcriptional regulator</fullName>
    </submittedName>
</protein>
<dbReference type="Gene3D" id="1.10.357.10">
    <property type="entry name" value="Tetracycline Repressor, domain 2"/>
    <property type="match status" value="1"/>
</dbReference>
<evidence type="ECO:0000259" key="5">
    <source>
        <dbReference type="PROSITE" id="PS50977"/>
    </source>
</evidence>
<dbReference type="SUPFAM" id="SSF48498">
    <property type="entry name" value="Tetracyclin repressor-like, C-terminal domain"/>
    <property type="match status" value="1"/>
</dbReference>
<keyword evidence="3" id="KW-0804">Transcription</keyword>
<evidence type="ECO:0000313" key="7">
    <source>
        <dbReference type="Proteomes" id="UP000307087"/>
    </source>
</evidence>
<proteinExistence type="predicted"/>
<keyword evidence="7" id="KW-1185">Reference proteome</keyword>
<evidence type="ECO:0000313" key="6">
    <source>
        <dbReference type="EMBL" id="THV17924.1"/>
    </source>
</evidence>
<comment type="caution">
    <text evidence="6">The sequence shown here is derived from an EMBL/GenBank/DDBJ whole genome shotgun (WGS) entry which is preliminary data.</text>
</comment>
<evidence type="ECO:0000256" key="2">
    <source>
        <dbReference type="ARBA" id="ARBA00023125"/>
    </source>
</evidence>
<dbReference type="OrthoDB" id="4709704at2"/>
<dbReference type="Pfam" id="PF17935">
    <property type="entry name" value="TetR_C_27"/>
    <property type="match status" value="1"/>
</dbReference>
<dbReference type="Proteomes" id="UP000307087">
    <property type="component" value="Unassembled WGS sequence"/>
</dbReference>
<dbReference type="PROSITE" id="PS50977">
    <property type="entry name" value="HTH_TETR_2"/>
    <property type="match status" value="1"/>
</dbReference>
<dbReference type="InterPro" id="IPR001647">
    <property type="entry name" value="HTH_TetR"/>
</dbReference>
<accession>A0A4S8NR25</accession>
<evidence type="ECO:0000256" key="1">
    <source>
        <dbReference type="ARBA" id="ARBA00023015"/>
    </source>
</evidence>
<gene>
    <name evidence="6" type="ORF">E9934_05580</name>
</gene>
<dbReference type="PANTHER" id="PTHR30055">
    <property type="entry name" value="HTH-TYPE TRANSCRIPTIONAL REGULATOR RUTR"/>
    <property type="match status" value="1"/>
</dbReference>
<dbReference type="InterPro" id="IPR009057">
    <property type="entry name" value="Homeodomain-like_sf"/>
</dbReference>
<dbReference type="AlphaFoldDB" id="A0A4S8NR25"/>
<keyword evidence="2 4" id="KW-0238">DNA-binding</keyword>
<name>A0A4S8NR25_9ACTN</name>
<feature type="DNA-binding region" description="H-T-H motif" evidence="4">
    <location>
        <begin position="37"/>
        <end position="56"/>
    </location>
</feature>
<sequence length="193" mass="21338">MPRIHGETLRDHRVQVHQSVLEAFAELMVERSFESISMREIAERAGLGRTAIYHHFSDREAVLVAFATRTTRAYVTELRAALEQAATPSDRLRVYVHHHLAAGEQFHMGLGPSLVGQLSETARLEMRHHIESVEAVLREIVLDGQASGEFGTTDVEAALSLIHACLVPRHLPASAIEDFVLRAVGVSQPVASH</sequence>
<dbReference type="EMBL" id="STGW01000002">
    <property type="protein sequence ID" value="THV17924.1"/>
    <property type="molecule type" value="Genomic_DNA"/>
</dbReference>
<keyword evidence="1" id="KW-0805">Transcription regulation</keyword>
<dbReference type="GO" id="GO:0003700">
    <property type="term" value="F:DNA-binding transcription factor activity"/>
    <property type="evidence" value="ECO:0007669"/>
    <property type="project" value="TreeGrafter"/>
</dbReference>
<feature type="domain" description="HTH tetR-type" evidence="5">
    <location>
        <begin position="14"/>
        <end position="74"/>
    </location>
</feature>
<evidence type="ECO:0000256" key="4">
    <source>
        <dbReference type="PROSITE-ProRule" id="PRU00335"/>
    </source>
</evidence>
<dbReference type="InterPro" id="IPR041478">
    <property type="entry name" value="TetR_C_27"/>
</dbReference>
<dbReference type="Pfam" id="PF00440">
    <property type="entry name" value="TetR_N"/>
    <property type="match status" value="1"/>
</dbReference>
<organism evidence="6 7">
    <name type="scientific">Nocardioides caeni</name>
    <dbReference type="NCBI Taxonomy" id="574700"/>
    <lineage>
        <taxon>Bacteria</taxon>
        <taxon>Bacillati</taxon>
        <taxon>Actinomycetota</taxon>
        <taxon>Actinomycetes</taxon>
        <taxon>Propionibacteriales</taxon>
        <taxon>Nocardioidaceae</taxon>
        <taxon>Nocardioides</taxon>
    </lineage>
</organism>
<dbReference type="PRINTS" id="PR00455">
    <property type="entry name" value="HTHTETR"/>
</dbReference>
<dbReference type="SUPFAM" id="SSF46689">
    <property type="entry name" value="Homeodomain-like"/>
    <property type="match status" value="1"/>
</dbReference>
<dbReference type="GO" id="GO:0000976">
    <property type="term" value="F:transcription cis-regulatory region binding"/>
    <property type="evidence" value="ECO:0007669"/>
    <property type="project" value="TreeGrafter"/>
</dbReference>
<dbReference type="PANTHER" id="PTHR30055:SF234">
    <property type="entry name" value="HTH-TYPE TRANSCRIPTIONAL REGULATOR BETI"/>
    <property type="match status" value="1"/>
</dbReference>
<dbReference type="RefSeq" id="WP_136561859.1">
    <property type="nucleotide sequence ID" value="NZ_BAABLS010000001.1"/>
</dbReference>